<feature type="transmembrane region" description="Helical" evidence="1">
    <location>
        <begin position="245"/>
        <end position="267"/>
    </location>
</feature>
<evidence type="ECO:0000259" key="2">
    <source>
        <dbReference type="Pfam" id="PF01757"/>
    </source>
</evidence>
<feature type="transmembrane region" description="Helical" evidence="1">
    <location>
        <begin position="288"/>
        <end position="309"/>
    </location>
</feature>
<keyword evidence="3" id="KW-0808">Transferase</keyword>
<keyword evidence="1" id="KW-1133">Transmembrane helix</keyword>
<dbReference type="GO" id="GO:0016020">
    <property type="term" value="C:membrane"/>
    <property type="evidence" value="ECO:0007669"/>
    <property type="project" value="TreeGrafter"/>
</dbReference>
<keyword evidence="1" id="KW-0812">Transmembrane</keyword>
<feature type="domain" description="Acyltransferase 3" evidence="2">
    <location>
        <begin position="1"/>
        <end position="335"/>
    </location>
</feature>
<evidence type="ECO:0000313" key="3">
    <source>
        <dbReference type="EMBL" id="ORE89142.1"/>
    </source>
</evidence>
<dbReference type="PANTHER" id="PTHR23028:SF53">
    <property type="entry name" value="ACYL_TRANSF_3 DOMAIN-CONTAINING PROTEIN"/>
    <property type="match status" value="1"/>
</dbReference>
<dbReference type="Pfam" id="PF01757">
    <property type="entry name" value="Acyl_transf_3"/>
    <property type="match status" value="1"/>
</dbReference>
<keyword evidence="3" id="KW-0012">Acyltransferase</keyword>
<gene>
    <name evidence="3" type="ORF">ATO7_04665</name>
</gene>
<dbReference type="InterPro" id="IPR002656">
    <property type="entry name" value="Acyl_transf_3_dom"/>
</dbReference>
<feature type="transmembrane region" description="Helical" evidence="1">
    <location>
        <begin position="185"/>
        <end position="207"/>
    </location>
</feature>
<protein>
    <submittedName>
        <fullName evidence="3">Acyltransferase</fullName>
    </submittedName>
</protein>
<feature type="transmembrane region" description="Helical" evidence="1">
    <location>
        <begin position="35"/>
        <end position="55"/>
    </location>
</feature>
<dbReference type="GO" id="GO:0000271">
    <property type="term" value="P:polysaccharide biosynthetic process"/>
    <property type="evidence" value="ECO:0007669"/>
    <property type="project" value="TreeGrafter"/>
</dbReference>
<keyword evidence="1" id="KW-0472">Membrane</keyword>
<dbReference type="GO" id="GO:0016747">
    <property type="term" value="F:acyltransferase activity, transferring groups other than amino-acyl groups"/>
    <property type="evidence" value="ECO:0007669"/>
    <property type="project" value="InterPro"/>
</dbReference>
<feature type="transmembrane region" description="Helical" evidence="1">
    <location>
        <begin position="160"/>
        <end position="179"/>
    </location>
</feature>
<feature type="transmembrane region" description="Helical" evidence="1">
    <location>
        <begin position="315"/>
        <end position="341"/>
    </location>
</feature>
<dbReference type="AlphaFoldDB" id="A0A1Y1SHJ5"/>
<evidence type="ECO:0000313" key="4">
    <source>
        <dbReference type="Proteomes" id="UP000192342"/>
    </source>
</evidence>
<dbReference type="PANTHER" id="PTHR23028">
    <property type="entry name" value="ACETYLTRANSFERASE"/>
    <property type="match status" value="1"/>
</dbReference>
<feature type="transmembrane region" description="Helical" evidence="1">
    <location>
        <begin position="133"/>
        <end position="153"/>
    </location>
</feature>
<accession>A0A1Y1SHJ5</accession>
<dbReference type="EMBL" id="AQQV01000001">
    <property type="protein sequence ID" value="ORE89142.1"/>
    <property type="molecule type" value="Genomic_DNA"/>
</dbReference>
<dbReference type="InterPro" id="IPR050879">
    <property type="entry name" value="Acyltransferase_3"/>
</dbReference>
<reference evidence="3 4" key="1">
    <citation type="submission" date="2013-04" db="EMBL/GenBank/DDBJ databases">
        <title>Oceanococcus atlanticus 22II-S10r2 Genome Sequencing.</title>
        <authorList>
            <person name="Lai Q."/>
            <person name="Li G."/>
            <person name="Shao Z."/>
        </authorList>
    </citation>
    <scope>NUCLEOTIDE SEQUENCE [LARGE SCALE GENOMIC DNA]</scope>
    <source>
        <strain evidence="3 4">22II-S10r2</strain>
    </source>
</reference>
<feature type="transmembrane region" description="Helical" evidence="1">
    <location>
        <begin position="219"/>
        <end position="239"/>
    </location>
</feature>
<comment type="caution">
    <text evidence="3">The sequence shown here is derived from an EMBL/GenBank/DDBJ whole genome shotgun (WGS) entry which is preliminary data.</text>
</comment>
<name>A0A1Y1SHJ5_9GAMM</name>
<evidence type="ECO:0000256" key="1">
    <source>
        <dbReference type="SAM" id="Phobius"/>
    </source>
</evidence>
<sequence>MRGWAILLVLMVHCLAFESGGSKVLMVVNEFARAGWLGVDLFFVLSGYLITSILISTREHSGYFVNFYARRALRIFPAYYLYLILAFALLPYAVSGVDGDVLRGWALSSALYLQNIHMLVLGSGTPWRGLDHLWSLAIEEHFYLFWPVVVALLPARRLAHACLTLIGLAWMVKVALLLFHDWPLAGYVFMPARMDALAAGGLIACLVQRDRPPRSSSAVFLGCAALAMLAVLALSNGGLRLSGGLNIALITSAAAVLFAAGLYLIVTRDFRPWWLHNRALTTLGRYSYGMYLIHIAVIEFFQVPVLGAFKAVLGYNLASLLSGLATILLTLALAALSYHLFEVRFLKLKRHFSSMDRA</sequence>
<dbReference type="Proteomes" id="UP000192342">
    <property type="component" value="Unassembled WGS sequence"/>
</dbReference>
<organism evidence="3 4">
    <name type="scientific">Oceanococcus atlanticus</name>
    <dbReference type="NCBI Taxonomy" id="1317117"/>
    <lineage>
        <taxon>Bacteria</taxon>
        <taxon>Pseudomonadati</taxon>
        <taxon>Pseudomonadota</taxon>
        <taxon>Gammaproteobacteria</taxon>
        <taxon>Chromatiales</taxon>
        <taxon>Oceanococcaceae</taxon>
        <taxon>Oceanococcus</taxon>
    </lineage>
</organism>
<feature type="transmembrane region" description="Helical" evidence="1">
    <location>
        <begin position="76"/>
        <end position="94"/>
    </location>
</feature>
<keyword evidence="4" id="KW-1185">Reference proteome</keyword>
<proteinExistence type="predicted"/>
<dbReference type="STRING" id="1317117.ATO7_04665"/>